<protein>
    <recommendedName>
        <fullName evidence="2">non-specific protein-tyrosine kinase</fullName>
        <ecNumber evidence="2">2.7.10.2</ecNumber>
    </recommendedName>
</protein>
<evidence type="ECO:0000256" key="8">
    <source>
        <dbReference type="ARBA" id="ARBA00051245"/>
    </source>
</evidence>
<dbReference type="GO" id="GO:0005886">
    <property type="term" value="C:plasma membrane"/>
    <property type="evidence" value="ECO:0007669"/>
    <property type="project" value="TreeGrafter"/>
</dbReference>
<sequence length="254" mass="28732">MLTMDRKLLTNFFRKNQKINDQNIRSLKKITDENSPFQFVEAYKSLRTNIDFVSVNKRYQTIEITSAIPKEGKSGIAINLSISFVEIGKKVILIDADLRKPMLSSYLGENPADAKGLSTVLTGCDLYASILHTKFHFDFLPAGLIPPNPVELLGSRQMGEILCELRNEYDFIVIDTPPVSLLTDAVTLCQFVDGIIFVIRQKTASIDQIKFAMKKLESVKANVIGAILNDYVVPKDSSQSKNYYNNYSDYYQHK</sequence>
<keyword evidence="4" id="KW-0547">Nucleotide-binding</keyword>
<dbReference type="AlphaFoldDB" id="A0A0S7BVT9"/>
<dbReference type="EMBL" id="DF968181">
    <property type="protein sequence ID" value="GAP41300.1"/>
    <property type="molecule type" value="Genomic_DNA"/>
</dbReference>
<dbReference type="InterPro" id="IPR025669">
    <property type="entry name" value="AAA_dom"/>
</dbReference>
<comment type="similarity">
    <text evidence="1">Belongs to the CpsD/CapB family.</text>
</comment>
<evidence type="ECO:0000256" key="6">
    <source>
        <dbReference type="ARBA" id="ARBA00022840"/>
    </source>
</evidence>
<dbReference type="GO" id="GO:0005524">
    <property type="term" value="F:ATP binding"/>
    <property type="evidence" value="ECO:0007669"/>
    <property type="project" value="UniProtKB-KW"/>
</dbReference>
<evidence type="ECO:0000256" key="3">
    <source>
        <dbReference type="ARBA" id="ARBA00022679"/>
    </source>
</evidence>
<evidence type="ECO:0000313" key="10">
    <source>
        <dbReference type="EMBL" id="GAP41300.1"/>
    </source>
</evidence>
<dbReference type="SUPFAM" id="SSF52540">
    <property type="entry name" value="P-loop containing nucleoside triphosphate hydrolases"/>
    <property type="match status" value="1"/>
</dbReference>
<dbReference type="InterPro" id="IPR027417">
    <property type="entry name" value="P-loop_NTPase"/>
</dbReference>
<keyword evidence="5" id="KW-0418">Kinase</keyword>
<dbReference type="Pfam" id="PF13614">
    <property type="entry name" value="AAA_31"/>
    <property type="match status" value="1"/>
</dbReference>
<reference evidence="10" key="1">
    <citation type="journal article" date="2015" name="Genome Announc.">
        <title>Draft Genome Sequence of Anaerolineae Strain TC1, a Novel Isolate from a Methanogenic Wastewater Treatment System.</title>
        <authorList>
            <person name="Matsuura N."/>
            <person name="Tourlousse D.M."/>
            <person name="Sun L."/>
            <person name="Toyonaga M."/>
            <person name="Kuroda K."/>
            <person name="Ohashi A."/>
            <person name="Cruz R."/>
            <person name="Yamaguchi T."/>
            <person name="Sekiguchi Y."/>
        </authorList>
    </citation>
    <scope>NUCLEOTIDE SEQUENCE [LARGE SCALE GENOMIC DNA]</scope>
    <source>
        <strain evidence="10">TC1</strain>
    </source>
</reference>
<keyword evidence="11" id="KW-1185">Reference proteome</keyword>
<comment type="catalytic activity">
    <reaction evidence="8">
        <text>L-tyrosyl-[protein] + ATP = O-phospho-L-tyrosyl-[protein] + ADP + H(+)</text>
        <dbReference type="Rhea" id="RHEA:10596"/>
        <dbReference type="Rhea" id="RHEA-COMP:10136"/>
        <dbReference type="Rhea" id="RHEA-COMP:20101"/>
        <dbReference type="ChEBI" id="CHEBI:15378"/>
        <dbReference type="ChEBI" id="CHEBI:30616"/>
        <dbReference type="ChEBI" id="CHEBI:46858"/>
        <dbReference type="ChEBI" id="CHEBI:61978"/>
        <dbReference type="ChEBI" id="CHEBI:456216"/>
        <dbReference type="EC" id="2.7.10.2"/>
    </reaction>
</comment>
<accession>A0A0S7BVT9</accession>
<dbReference type="CDD" id="cd05387">
    <property type="entry name" value="BY-kinase"/>
    <property type="match status" value="1"/>
</dbReference>
<evidence type="ECO:0000256" key="7">
    <source>
        <dbReference type="ARBA" id="ARBA00023137"/>
    </source>
</evidence>
<evidence type="ECO:0000256" key="2">
    <source>
        <dbReference type="ARBA" id="ARBA00011903"/>
    </source>
</evidence>
<keyword evidence="6" id="KW-0067">ATP-binding</keyword>
<dbReference type="PANTHER" id="PTHR32309:SF13">
    <property type="entry name" value="FERRIC ENTEROBACTIN TRANSPORT PROTEIN FEPE"/>
    <property type="match status" value="1"/>
</dbReference>
<evidence type="ECO:0000313" key="11">
    <source>
        <dbReference type="Proteomes" id="UP000053370"/>
    </source>
</evidence>
<dbReference type="EC" id="2.7.10.2" evidence="2"/>
<evidence type="ECO:0000256" key="5">
    <source>
        <dbReference type="ARBA" id="ARBA00022777"/>
    </source>
</evidence>
<dbReference type="Proteomes" id="UP000053370">
    <property type="component" value="Unassembled WGS sequence"/>
</dbReference>
<feature type="domain" description="AAA" evidence="9">
    <location>
        <begin position="72"/>
        <end position="221"/>
    </location>
</feature>
<dbReference type="PANTHER" id="PTHR32309">
    <property type="entry name" value="TYROSINE-PROTEIN KINASE"/>
    <property type="match status" value="1"/>
</dbReference>
<name>A0A0S7BVT9_9CHLR</name>
<dbReference type="InterPro" id="IPR050445">
    <property type="entry name" value="Bact_polysacc_biosynth/exp"/>
</dbReference>
<organism evidence="10">
    <name type="scientific">Flexilinea flocculi</name>
    <dbReference type="NCBI Taxonomy" id="1678840"/>
    <lineage>
        <taxon>Bacteria</taxon>
        <taxon>Bacillati</taxon>
        <taxon>Chloroflexota</taxon>
        <taxon>Anaerolineae</taxon>
        <taxon>Anaerolineales</taxon>
        <taxon>Anaerolineaceae</taxon>
        <taxon>Flexilinea</taxon>
    </lineage>
</organism>
<dbReference type="Gene3D" id="3.40.50.300">
    <property type="entry name" value="P-loop containing nucleotide triphosphate hydrolases"/>
    <property type="match status" value="1"/>
</dbReference>
<dbReference type="NCBIfam" id="TIGR01007">
    <property type="entry name" value="eps_fam"/>
    <property type="match status" value="1"/>
</dbReference>
<dbReference type="InterPro" id="IPR005702">
    <property type="entry name" value="Wzc-like_C"/>
</dbReference>
<dbReference type="GO" id="GO:0004715">
    <property type="term" value="F:non-membrane spanning protein tyrosine kinase activity"/>
    <property type="evidence" value="ECO:0007669"/>
    <property type="project" value="UniProtKB-EC"/>
</dbReference>
<proteinExistence type="inferred from homology"/>
<keyword evidence="3" id="KW-0808">Transferase</keyword>
<dbReference type="STRING" id="1678840.ATC1_131285"/>
<evidence type="ECO:0000256" key="1">
    <source>
        <dbReference type="ARBA" id="ARBA00007316"/>
    </source>
</evidence>
<gene>
    <name evidence="10" type="ORF">ATC1_131285</name>
</gene>
<keyword evidence="7" id="KW-0829">Tyrosine-protein kinase</keyword>
<evidence type="ECO:0000259" key="9">
    <source>
        <dbReference type="Pfam" id="PF13614"/>
    </source>
</evidence>
<evidence type="ECO:0000256" key="4">
    <source>
        <dbReference type="ARBA" id="ARBA00022741"/>
    </source>
</evidence>